<gene>
    <name evidence="2" type="ORF">HJG63_011237</name>
</gene>
<dbReference type="AlphaFoldDB" id="A0A7J8H270"/>
<proteinExistence type="predicted"/>
<comment type="caution">
    <text evidence="2">The sequence shown here is derived from an EMBL/GenBank/DDBJ whole genome shotgun (WGS) entry which is preliminary data.</text>
</comment>
<evidence type="ECO:0000313" key="2">
    <source>
        <dbReference type="EMBL" id="KAF6465852.1"/>
    </source>
</evidence>
<dbReference type="Proteomes" id="UP000593571">
    <property type="component" value="Unassembled WGS sequence"/>
</dbReference>
<organism evidence="2 3">
    <name type="scientific">Rousettus aegyptiacus</name>
    <name type="common">Egyptian fruit bat</name>
    <name type="synonym">Pteropus aegyptiacus</name>
    <dbReference type="NCBI Taxonomy" id="9407"/>
    <lineage>
        <taxon>Eukaryota</taxon>
        <taxon>Metazoa</taxon>
        <taxon>Chordata</taxon>
        <taxon>Craniata</taxon>
        <taxon>Vertebrata</taxon>
        <taxon>Euteleostomi</taxon>
        <taxon>Mammalia</taxon>
        <taxon>Eutheria</taxon>
        <taxon>Laurasiatheria</taxon>
        <taxon>Chiroptera</taxon>
        <taxon>Yinpterochiroptera</taxon>
        <taxon>Pteropodoidea</taxon>
        <taxon>Pteropodidae</taxon>
        <taxon>Rousettinae</taxon>
        <taxon>Rousettus</taxon>
    </lineage>
</organism>
<evidence type="ECO:0000256" key="1">
    <source>
        <dbReference type="SAM" id="MobiDB-lite"/>
    </source>
</evidence>
<dbReference type="EMBL" id="JACASE010000005">
    <property type="protein sequence ID" value="KAF6465852.1"/>
    <property type="molecule type" value="Genomic_DNA"/>
</dbReference>
<feature type="region of interest" description="Disordered" evidence="1">
    <location>
        <begin position="20"/>
        <end position="43"/>
    </location>
</feature>
<keyword evidence="3" id="KW-1185">Reference proteome</keyword>
<protein>
    <submittedName>
        <fullName evidence="2">Uncharacterized protein</fullName>
    </submittedName>
</protein>
<reference evidence="2 3" key="1">
    <citation type="journal article" date="2020" name="Nature">
        <title>Six reference-quality genomes reveal evolution of bat adaptations.</title>
        <authorList>
            <person name="Jebb D."/>
            <person name="Huang Z."/>
            <person name="Pippel M."/>
            <person name="Hughes G.M."/>
            <person name="Lavrichenko K."/>
            <person name="Devanna P."/>
            <person name="Winkler S."/>
            <person name="Jermiin L.S."/>
            <person name="Skirmuntt E.C."/>
            <person name="Katzourakis A."/>
            <person name="Burkitt-Gray L."/>
            <person name="Ray D.A."/>
            <person name="Sullivan K.A.M."/>
            <person name="Roscito J.G."/>
            <person name="Kirilenko B.M."/>
            <person name="Davalos L.M."/>
            <person name="Corthals A.P."/>
            <person name="Power M.L."/>
            <person name="Jones G."/>
            <person name="Ransome R.D."/>
            <person name="Dechmann D.K.N."/>
            <person name="Locatelli A.G."/>
            <person name="Puechmaille S.J."/>
            <person name="Fedrigo O."/>
            <person name="Jarvis E.D."/>
            <person name="Hiller M."/>
            <person name="Vernes S.C."/>
            <person name="Myers E.W."/>
            <person name="Teeling E.C."/>
        </authorList>
    </citation>
    <scope>NUCLEOTIDE SEQUENCE [LARGE SCALE GENOMIC DNA]</scope>
    <source>
        <strain evidence="2">MRouAeg1</strain>
        <tissue evidence="2">Muscle</tissue>
    </source>
</reference>
<accession>A0A7J8H270</accession>
<evidence type="ECO:0000313" key="3">
    <source>
        <dbReference type="Proteomes" id="UP000593571"/>
    </source>
</evidence>
<sequence>MLLFCGLGIRTLSPAESLCAEGSRDPTETPRSSPPLCERERHESREKEKLLRIRAGGYWREMGRPPLTVKCLVQIALKCTELETGCFMILSGSLLLSAFKSIDCFKLMKVLLSKGAFIVGPWRVQYLPFTLPKWACLKRETPGVPTGTELGAERHVTMRINKNQCPSNSERRAFFFFGPVSSVRSCLAFWTFTVSDFKCCLVSTPFTSLSTLLYVGLTLFN</sequence>
<name>A0A7J8H270_ROUAE</name>